<dbReference type="KEGG" id="poi:BOP93_12895"/>
<name>A0A2L0RWH0_9PSED</name>
<protein>
    <submittedName>
        <fullName evidence="1">Uncharacterized protein</fullName>
    </submittedName>
</protein>
<evidence type="ECO:0000313" key="2">
    <source>
        <dbReference type="Proteomes" id="UP000239888"/>
    </source>
</evidence>
<dbReference type="EMBL" id="CP018049">
    <property type="protein sequence ID" value="AUZ46453.1"/>
    <property type="molecule type" value="Genomic_DNA"/>
</dbReference>
<gene>
    <name evidence="1" type="ORF">BOP93_12895</name>
</gene>
<sequence>MVEVLMLVGLTRHQIYDQRGRTFVDGHFVDFETKLGTFRALAAKYLKCNLKKFFLPMLSTLDSRWAPLITSYL</sequence>
<proteinExistence type="predicted"/>
<dbReference type="Proteomes" id="UP000239888">
    <property type="component" value="Chromosome"/>
</dbReference>
<dbReference type="AlphaFoldDB" id="A0A2L0RWH0"/>
<organism evidence="1 2">
    <name type="scientific">Pseudomonas orientalis</name>
    <dbReference type="NCBI Taxonomy" id="76758"/>
    <lineage>
        <taxon>Bacteria</taxon>
        <taxon>Pseudomonadati</taxon>
        <taxon>Pseudomonadota</taxon>
        <taxon>Gammaproteobacteria</taxon>
        <taxon>Pseudomonadales</taxon>
        <taxon>Pseudomonadaceae</taxon>
        <taxon>Pseudomonas</taxon>
    </lineage>
</organism>
<accession>A0A2L0RWH0</accession>
<reference evidence="1 2" key="1">
    <citation type="journal article" date="2018" name="Front. Microbiol.">
        <title>Pseudomonas orientalis F9: A Potent Antagonist against Phytopathogens with Phytotoxic Effect in the Apple Flower.</title>
        <authorList>
            <person name="Zengerer V."/>
            <person name="Schmid M."/>
            <person name="Bieri M."/>
            <person name="Muller D.C."/>
            <person name="Remus-Emsermann M.N.P."/>
            <person name="Ahrens C.H."/>
            <person name="Pelludat C."/>
        </authorList>
    </citation>
    <scope>NUCLEOTIDE SEQUENCE [LARGE SCALE GENOMIC DNA]</scope>
    <source>
        <strain evidence="1 2">F9</strain>
    </source>
</reference>
<evidence type="ECO:0000313" key="1">
    <source>
        <dbReference type="EMBL" id="AUZ46453.1"/>
    </source>
</evidence>